<protein>
    <submittedName>
        <fullName evidence="2">Uncharacterized protein</fullName>
    </submittedName>
</protein>
<gene>
    <name evidence="2" type="ORF">PR048_025988</name>
</gene>
<sequence length="599" mass="67922">MAILLGTCTQDDDQPTDLQSVFVTDRNTPPGSACIAGDPLGRPFKAGRPLIGACSNTKHTDHVPTLTPFLSTLMTRIRSSEHGEYHLHIFHREPEPDIVRSHFTSFMRHPSARVPESFKGLITTSGTFFTCENPRTTPPGFEYVRLGEKRVAWALPPPWTRDMGEQKNGGVLLSLTDLQDDTASVIKIKSLTREIAIAARNITFRSDARRYRRQRRVKFLDDLLERTEKAPTAKGGQRASKSGMAFHKPAANERMASARANRRLARPIYRTRRSTSCKRISTPPQGHVKPSRSGLRKHSKSFGVHLLKVQFLNNFICKRECDCTPWKLTDRTADAISTSKQKYPAAPPAIPLEAFRQRQRLGLIMVMLVPRPSSSQEKLAAAPLLTCAHSHVTHTWVHRKGFRYHADRLRQMQWRDIETFSRHDGNTARLAHRSDEALEVRVSFARNTPSLLDPECAARFSGVPVKGAAYLAEETRCSVFEIRRHRLKSHRYTQHDGNTASQFNALRVRAKLHQARVSLSPLSFPRLQTQSIERRRNVKTAETGDPREKPPSRGIVRHDSHVRKKIPSSPWLERSGEIWAEQMRVIEVSMELRRNEGAG</sequence>
<feature type="region of interest" description="Disordered" evidence="1">
    <location>
        <begin position="530"/>
        <end position="567"/>
    </location>
</feature>
<feature type="region of interest" description="Disordered" evidence="1">
    <location>
        <begin position="272"/>
        <end position="295"/>
    </location>
</feature>
<comment type="caution">
    <text evidence="2">The sequence shown here is derived from an EMBL/GenBank/DDBJ whole genome shotgun (WGS) entry which is preliminary data.</text>
</comment>
<proteinExistence type="predicted"/>
<evidence type="ECO:0000313" key="3">
    <source>
        <dbReference type="Proteomes" id="UP001159363"/>
    </source>
</evidence>
<name>A0ABQ9GK50_9NEOP</name>
<organism evidence="2 3">
    <name type="scientific">Dryococelus australis</name>
    <dbReference type="NCBI Taxonomy" id="614101"/>
    <lineage>
        <taxon>Eukaryota</taxon>
        <taxon>Metazoa</taxon>
        <taxon>Ecdysozoa</taxon>
        <taxon>Arthropoda</taxon>
        <taxon>Hexapoda</taxon>
        <taxon>Insecta</taxon>
        <taxon>Pterygota</taxon>
        <taxon>Neoptera</taxon>
        <taxon>Polyneoptera</taxon>
        <taxon>Phasmatodea</taxon>
        <taxon>Verophasmatodea</taxon>
        <taxon>Anareolatae</taxon>
        <taxon>Phasmatidae</taxon>
        <taxon>Eurycanthinae</taxon>
        <taxon>Dryococelus</taxon>
    </lineage>
</organism>
<dbReference type="Proteomes" id="UP001159363">
    <property type="component" value="Chromosome 10"/>
</dbReference>
<keyword evidence="3" id="KW-1185">Reference proteome</keyword>
<evidence type="ECO:0000313" key="2">
    <source>
        <dbReference type="EMBL" id="KAJ8872384.1"/>
    </source>
</evidence>
<dbReference type="EMBL" id="JARBHB010000011">
    <property type="protein sequence ID" value="KAJ8872384.1"/>
    <property type="molecule type" value="Genomic_DNA"/>
</dbReference>
<reference evidence="2 3" key="1">
    <citation type="submission" date="2023-02" db="EMBL/GenBank/DDBJ databases">
        <title>LHISI_Scaffold_Assembly.</title>
        <authorList>
            <person name="Stuart O.P."/>
            <person name="Cleave R."/>
            <person name="Magrath M.J.L."/>
            <person name="Mikheyev A.S."/>
        </authorList>
    </citation>
    <scope>NUCLEOTIDE SEQUENCE [LARGE SCALE GENOMIC DNA]</scope>
    <source>
        <strain evidence="2">Daus_M_001</strain>
        <tissue evidence="2">Leg muscle</tissue>
    </source>
</reference>
<accession>A0ABQ9GK50</accession>
<feature type="compositionally biased region" description="Basic and acidic residues" evidence="1">
    <location>
        <begin position="542"/>
        <end position="559"/>
    </location>
</feature>
<evidence type="ECO:0000256" key="1">
    <source>
        <dbReference type="SAM" id="MobiDB-lite"/>
    </source>
</evidence>